<dbReference type="KEGG" id="mbas:ALGA_4280"/>
<reference evidence="2 3" key="1">
    <citation type="journal article" date="2018" name="Mar. Genomics">
        <title>Complete genome sequence of Marinifilaceae bacterium strain SPP2, isolated from the Antarctic marine sediment.</title>
        <authorList>
            <person name="Watanabe M."/>
            <person name="Kojima H."/>
            <person name="Fukui M."/>
        </authorList>
    </citation>
    <scope>NUCLEOTIDE SEQUENCE [LARGE SCALE GENOMIC DNA]</scope>
    <source>
        <strain evidence="2 3">SPP2</strain>
    </source>
</reference>
<keyword evidence="3" id="KW-1185">Reference proteome</keyword>
<feature type="domain" description="Heme NO-binding" evidence="1">
    <location>
        <begin position="2"/>
        <end position="160"/>
    </location>
</feature>
<proteinExistence type="predicted"/>
<dbReference type="AlphaFoldDB" id="A0A1Y1CTI0"/>
<dbReference type="Pfam" id="PF07700">
    <property type="entry name" value="HNOB"/>
    <property type="match status" value="1"/>
</dbReference>
<dbReference type="EMBL" id="AP018042">
    <property type="protein sequence ID" value="BAX82571.1"/>
    <property type="molecule type" value="Genomic_DNA"/>
</dbReference>
<dbReference type="RefSeq" id="WP_096433004.1">
    <property type="nucleotide sequence ID" value="NZ_AP018042.1"/>
</dbReference>
<evidence type="ECO:0000313" key="3">
    <source>
        <dbReference type="Proteomes" id="UP000218267"/>
    </source>
</evidence>
<dbReference type="InterPro" id="IPR011644">
    <property type="entry name" value="Heme_NO-bd"/>
</dbReference>
<dbReference type="OrthoDB" id="7266652at2"/>
<protein>
    <recommendedName>
        <fullName evidence="1">Heme NO-binding domain-containing protein</fullName>
    </recommendedName>
</protein>
<dbReference type="Gene3D" id="3.90.1520.10">
    <property type="entry name" value="H-NOX domain"/>
    <property type="match status" value="1"/>
</dbReference>
<dbReference type="InterPro" id="IPR038158">
    <property type="entry name" value="H-NOX_domain_sf"/>
</dbReference>
<reference evidence="3" key="2">
    <citation type="journal article" date="2020" name="Antonie Van Leeuwenhoek">
        <title>Labilibaculum antarcticum sp. nov., a novel facultative anaerobic, psychrotorelant bacterium isolated from marine sediment of Antarctica.</title>
        <authorList>
            <person name="Watanabe M."/>
            <person name="Kojima H."/>
            <person name="Fukui M."/>
        </authorList>
    </citation>
    <scope>NUCLEOTIDE SEQUENCE [LARGE SCALE GENOMIC DNA]</scope>
    <source>
        <strain evidence="3">SPP2</strain>
    </source>
</reference>
<gene>
    <name evidence="2" type="ORF">ALGA_4280</name>
</gene>
<accession>A0A1Y1CTI0</accession>
<dbReference type="InterPro" id="IPR024096">
    <property type="entry name" value="NO_sig/Golgi_transp_ligand-bd"/>
</dbReference>
<evidence type="ECO:0000259" key="1">
    <source>
        <dbReference type="Pfam" id="PF07700"/>
    </source>
</evidence>
<evidence type="ECO:0000313" key="2">
    <source>
        <dbReference type="EMBL" id="BAX82571.1"/>
    </source>
</evidence>
<dbReference type="SUPFAM" id="SSF111126">
    <property type="entry name" value="Ligand-binding domain in the NO signalling and Golgi transport"/>
    <property type="match status" value="1"/>
</dbReference>
<sequence length="183" mass="20996">MKGIFFTEFLEMIEKEYGIILTEKIISDLGVGNNGVYEATADYPYDQFVELCSLLSSEVKSSVPDVAKNFGEYLFSRLVILFRPSFAGNSSIFDFLGQIDDFIHEKIKERFTTIEIPRFRAIQINESTFQVSYQTENLLIHLAIGLFMGCQRFFNEEITLNTEFISEKSKLVCFTLSKSQVLV</sequence>
<dbReference type="Proteomes" id="UP000218267">
    <property type="component" value="Chromosome"/>
</dbReference>
<organism evidence="2 3">
    <name type="scientific">Labilibaculum antarcticum</name>
    <dbReference type="NCBI Taxonomy" id="1717717"/>
    <lineage>
        <taxon>Bacteria</taxon>
        <taxon>Pseudomonadati</taxon>
        <taxon>Bacteroidota</taxon>
        <taxon>Bacteroidia</taxon>
        <taxon>Marinilabiliales</taxon>
        <taxon>Marinifilaceae</taxon>
        <taxon>Labilibaculum</taxon>
    </lineage>
</organism>
<dbReference type="GO" id="GO:0020037">
    <property type="term" value="F:heme binding"/>
    <property type="evidence" value="ECO:0007669"/>
    <property type="project" value="InterPro"/>
</dbReference>
<name>A0A1Y1CTI0_9BACT</name>